<sequence length="211" mass="24099">MKKQIQQHAMYSLLAILLSMICLSKGFAESLQQPQQVIQNVSDTLQKKLQDKTFSQDFPQVVLFVKNVIDPHTDFNKIAPMVLGKYWNTATPDEQTRFKQEFQTLLTRVYARAFVEYNDWTIRYLPVVTAGDATKVIVKTSVLQPSIQPIEVNYRMLLDNGEWKVYDILIDGVSLVTNYRSTFSNEIQNKGSLTAVNDDLAKRNADALSTK</sequence>
<dbReference type="Pfam" id="PF05494">
    <property type="entry name" value="MlaC"/>
    <property type="match status" value="1"/>
</dbReference>
<dbReference type="InterPro" id="IPR008869">
    <property type="entry name" value="MlaC/ttg2D"/>
</dbReference>
<dbReference type="RefSeq" id="WP_087142415.1">
    <property type="nucleotide sequence ID" value="NZ_FUKI01000042.1"/>
</dbReference>
<dbReference type="InterPro" id="IPR042245">
    <property type="entry name" value="Tgt2/MlaC_sf"/>
</dbReference>
<evidence type="ECO:0000313" key="2">
    <source>
        <dbReference type="Proteomes" id="UP000195667"/>
    </source>
</evidence>
<dbReference type="Gene3D" id="3.10.450.710">
    <property type="entry name" value="Tgt2/MlaC"/>
    <property type="match status" value="1"/>
</dbReference>
<dbReference type="Proteomes" id="UP000195667">
    <property type="component" value="Unassembled WGS sequence"/>
</dbReference>
<reference evidence="2" key="1">
    <citation type="submission" date="2017-02" db="EMBL/GenBank/DDBJ databases">
        <authorList>
            <person name="Daims H."/>
        </authorList>
    </citation>
    <scope>NUCLEOTIDE SEQUENCE [LARGE SCALE GENOMIC DNA]</scope>
</reference>
<name>A0A1R4H1R9_9GAMM</name>
<keyword evidence="2" id="KW-1185">Reference proteome</keyword>
<dbReference type="PANTHER" id="PTHR36573:SF1">
    <property type="entry name" value="INTERMEMBRANE PHOSPHOLIPID TRANSPORT SYSTEM BINDING PROTEIN MLAC"/>
    <property type="match status" value="1"/>
</dbReference>
<dbReference type="OrthoDB" id="9787053at2"/>
<evidence type="ECO:0000313" key="1">
    <source>
        <dbReference type="EMBL" id="SJM90145.1"/>
    </source>
</evidence>
<dbReference type="EMBL" id="FUKI01000042">
    <property type="protein sequence ID" value="SJM90145.1"/>
    <property type="molecule type" value="Genomic_DNA"/>
</dbReference>
<dbReference type="PANTHER" id="PTHR36573">
    <property type="entry name" value="INTERMEMBRANE PHOSPHOLIPID TRANSPORT SYSTEM BINDING PROTEIN MLAC"/>
    <property type="match status" value="1"/>
</dbReference>
<dbReference type="AlphaFoldDB" id="A0A1R4H1R9"/>
<proteinExistence type="predicted"/>
<gene>
    <name evidence="1" type="ORF">CRENPOLYSF1_1360004</name>
</gene>
<organism evidence="1 2">
    <name type="scientific">Crenothrix polyspora</name>
    <dbReference type="NCBI Taxonomy" id="360316"/>
    <lineage>
        <taxon>Bacteria</taxon>
        <taxon>Pseudomonadati</taxon>
        <taxon>Pseudomonadota</taxon>
        <taxon>Gammaproteobacteria</taxon>
        <taxon>Methylococcales</taxon>
        <taxon>Crenotrichaceae</taxon>
        <taxon>Crenothrix</taxon>
    </lineage>
</organism>
<dbReference type="PIRSF" id="PIRSF004649">
    <property type="entry name" value="MlaC"/>
    <property type="match status" value="1"/>
</dbReference>
<accession>A0A1R4H1R9</accession>
<protein>
    <submittedName>
        <fullName evidence="1">Toluene tolerance family protein</fullName>
    </submittedName>
</protein>